<feature type="compositionally biased region" description="Polar residues" evidence="1">
    <location>
        <begin position="210"/>
        <end position="224"/>
    </location>
</feature>
<evidence type="ECO:0000313" key="3">
    <source>
        <dbReference type="Proteomes" id="UP000030641"/>
    </source>
</evidence>
<feature type="region of interest" description="Disordered" evidence="1">
    <location>
        <begin position="881"/>
        <end position="1012"/>
    </location>
</feature>
<feature type="compositionally biased region" description="Polar residues" evidence="1">
    <location>
        <begin position="642"/>
        <end position="652"/>
    </location>
</feature>
<evidence type="ECO:0000256" key="1">
    <source>
        <dbReference type="SAM" id="MobiDB-lite"/>
    </source>
</evidence>
<dbReference type="OrthoDB" id="5386574at2759"/>
<feature type="region of interest" description="Disordered" evidence="1">
    <location>
        <begin position="771"/>
        <end position="829"/>
    </location>
</feature>
<dbReference type="GeneID" id="25364332"/>
<feature type="region of interest" description="Disordered" evidence="1">
    <location>
        <begin position="332"/>
        <end position="427"/>
    </location>
</feature>
<feature type="compositionally biased region" description="Low complexity" evidence="1">
    <location>
        <begin position="462"/>
        <end position="472"/>
    </location>
</feature>
<feature type="compositionally biased region" description="Polar residues" evidence="1">
    <location>
        <begin position="1060"/>
        <end position="1070"/>
    </location>
</feature>
<feature type="region of interest" description="Disordered" evidence="1">
    <location>
        <begin position="198"/>
        <end position="253"/>
    </location>
</feature>
<feature type="compositionally biased region" description="Basic and acidic residues" evidence="1">
    <location>
        <begin position="581"/>
        <end position="608"/>
    </location>
</feature>
<dbReference type="EMBL" id="KL584754">
    <property type="protein sequence ID" value="KEQ97269.1"/>
    <property type="molecule type" value="Genomic_DNA"/>
</dbReference>
<proteinExistence type="predicted"/>
<dbReference type="STRING" id="1043005.A0A074YMG9"/>
<feature type="region of interest" description="Disordered" evidence="1">
    <location>
        <begin position="1"/>
        <end position="165"/>
    </location>
</feature>
<dbReference type="InParanoid" id="A0A074YMG9"/>
<dbReference type="Pfam" id="PF11489">
    <property type="entry name" value="Aim21"/>
    <property type="match status" value="1"/>
</dbReference>
<feature type="compositionally biased region" description="Low complexity" evidence="1">
    <location>
        <begin position="992"/>
        <end position="1004"/>
    </location>
</feature>
<feature type="compositionally biased region" description="Low complexity" evidence="1">
    <location>
        <begin position="1035"/>
        <end position="1045"/>
    </location>
</feature>
<feature type="compositionally biased region" description="Basic and acidic residues" evidence="1">
    <location>
        <begin position="782"/>
        <end position="803"/>
    </location>
</feature>
<accession>A0A074YMG9</accession>
<dbReference type="Proteomes" id="UP000030641">
    <property type="component" value="Unassembled WGS sequence"/>
</dbReference>
<feature type="region of interest" description="Disordered" evidence="1">
    <location>
        <begin position="445"/>
        <end position="754"/>
    </location>
</feature>
<feature type="compositionally biased region" description="Basic residues" evidence="1">
    <location>
        <begin position="804"/>
        <end position="813"/>
    </location>
</feature>
<feature type="compositionally biased region" description="Low complexity" evidence="1">
    <location>
        <begin position="881"/>
        <end position="890"/>
    </location>
</feature>
<dbReference type="OMA" id="PRPDWAM"/>
<protein>
    <recommendedName>
        <fullName evidence="4">Altered inheritance of mitochondria protein 21</fullName>
    </recommendedName>
</protein>
<dbReference type="RefSeq" id="XP_013345657.1">
    <property type="nucleotide sequence ID" value="XM_013490203.1"/>
</dbReference>
<dbReference type="InterPro" id="IPR021582">
    <property type="entry name" value="Aim21"/>
</dbReference>
<reference evidence="2 3" key="1">
    <citation type="journal article" date="2014" name="BMC Genomics">
        <title>Genome sequencing of four Aureobasidium pullulans varieties: biotechnological potential, stress tolerance, and description of new species.</title>
        <authorList>
            <person name="Gostin Ar C."/>
            <person name="Ohm R.A."/>
            <person name="Kogej T."/>
            <person name="Sonjak S."/>
            <person name="Turk M."/>
            <person name="Zajc J."/>
            <person name="Zalar P."/>
            <person name="Grube M."/>
            <person name="Sun H."/>
            <person name="Han J."/>
            <person name="Sharma A."/>
            <person name="Chiniquy J."/>
            <person name="Ngan C.Y."/>
            <person name="Lipzen A."/>
            <person name="Barry K."/>
            <person name="Grigoriev I.V."/>
            <person name="Gunde-Cimerman N."/>
        </authorList>
    </citation>
    <scope>NUCLEOTIDE SEQUENCE [LARGE SCALE GENOMIC DNA]</scope>
    <source>
        <strain evidence="2 3">EXF-2481</strain>
    </source>
</reference>
<organism evidence="2 3">
    <name type="scientific">Aureobasidium subglaciale (strain EXF-2481)</name>
    <name type="common">Aureobasidium pullulans var. subglaciale</name>
    <dbReference type="NCBI Taxonomy" id="1043005"/>
    <lineage>
        <taxon>Eukaryota</taxon>
        <taxon>Fungi</taxon>
        <taxon>Dikarya</taxon>
        <taxon>Ascomycota</taxon>
        <taxon>Pezizomycotina</taxon>
        <taxon>Dothideomycetes</taxon>
        <taxon>Dothideomycetidae</taxon>
        <taxon>Dothideales</taxon>
        <taxon>Saccotheciaceae</taxon>
        <taxon>Aureobasidium</taxon>
    </lineage>
</organism>
<feature type="compositionally biased region" description="Polar residues" evidence="1">
    <location>
        <begin position="126"/>
        <end position="148"/>
    </location>
</feature>
<sequence>MSAELPKVPPRPSRTQERASDPVMDAPIIPPRPQRRNERSVSPMRGEYTRSPLNDMPANAPSANGKIYNHRNLSAQDLPPRPPSVNLPSIGQEGSEYANLQEEEQAAAEQHRNVSPDLPMHAPTASVPQSTAKSRIQTVTRTDSSQAASHGIGSPGAGIHPLRAKASFNRSNLSLSQEPTEEDEHGIPEIGIQVPMLKFAGDVQAPTPAPSKSGTPSISFNDATPRNHHRKRSSRQEFHGPPGSYGLHGHRHDPKDQFEKAWYAKHPEELVKEHRPYDPGHAPGDWALSSDDLNKLVHQNSGRGLGMGSSPAAIGTPDESIGFMASEAYTSRMNSPKPLSGLSKRPSSGAQPAIESPLRKESFGQKELALDDNALESEVEDETIHIDPPAHRHSKIHGGGYDPPTVDLGPEGGNTSERGGWVIENGDGMPILASDEVAKNNPEAVYWQPAVSPQKERKGNDYYDAYASDSSATGPSRRRSGEKLRTSSGGDLARFKSREAQPSGAGTPLEEIEEYEPLFPDDDDKPQPPLTVADKLKRPDLARHHFPSQDIWEDVPESLQYETEVSGPQEPEDLTTSATFEHPDKEQARKEGNNPEDRADFLTQEAKRMAKTGFKPGVAEDMARPSYKNRFPSRDVWEDSPDSLQLETTVDTPQMEDEDETGPADIKSPIVPQRPARSSKLSEVSTAVPEETTKPQIPARPAGHQAPVIPERPKPQVPARPARGETAQTQDSASTERAVSPPAVKAKPAVPARPAGNKFAALKAGFLENLNARLGSGPPGPPKHEEPAEAPVEEKAPLADARKGRARGPARRKPAAEAAAAAPAVTSSSASTLSIGTTFTIFQINDQGNLSVPTDQLSPALAKGAQEMETVAAANTDGAAPAFSASASTSIPEDEKTALSGLPAQAIGHIGDTPDPKLSQATMERASAIQSEFEAALADSEKHGEQPVDSQTDIIPHMNDRTSEVPIPGQTALPEPRELQETQGDVEKSENTTSASKSEGTTTTEKSEESLVSKIGQTVNNAVNYVSESVAETVQGTSTSTGQETSESKEVTEQEAKPQMTDTSVQTGQQDITIRSPTGEEEKMTLHLGGRAAKEGNVVVKNGEEIVGDMDEKRRTATTTFGHGM</sequence>
<feature type="compositionally biased region" description="Polar residues" evidence="1">
    <location>
        <begin position="726"/>
        <end position="735"/>
    </location>
</feature>
<name>A0A074YMG9_AURSE</name>
<feature type="compositionally biased region" description="Low complexity" evidence="1">
    <location>
        <begin position="737"/>
        <end position="754"/>
    </location>
</feature>
<gene>
    <name evidence="2" type="ORF">AUEXF2481DRAFT_3102</name>
</gene>
<dbReference type="HOGENOM" id="CLU_009400_0_0_1"/>
<keyword evidence="3" id="KW-1185">Reference proteome</keyword>
<feature type="compositionally biased region" description="Acidic residues" evidence="1">
    <location>
        <begin position="510"/>
        <end position="524"/>
    </location>
</feature>
<feature type="compositionally biased region" description="Basic and acidic residues" evidence="1">
    <location>
        <begin position="1046"/>
        <end position="1056"/>
    </location>
</feature>
<feature type="compositionally biased region" description="Basic and acidic residues" evidence="1">
    <location>
        <begin position="975"/>
        <end position="990"/>
    </location>
</feature>
<evidence type="ECO:0000313" key="2">
    <source>
        <dbReference type="EMBL" id="KEQ97269.1"/>
    </source>
</evidence>
<dbReference type="AlphaFoldDB" id="A0A074YMG9"/>
<feature type="region of interest" description="Disordered" evidence="1">
    <location>
        <begin position="1032"/>
        <end position="1070"/>
    </location>
</feature>
<evidence type="ECO:0008006" key="4">
    <source>
        <dbReference type="Google" id="ProtNLM"/>
    </source>
</evidence>
<feature type="compositionally biased region" description="Basic and acidic residues" evidence="1">
    <location>
        <begin position="534"/>
        <end position="543"/>
    </location>
</feature>